<dbReference type="PANTHER" id="PTHR37984">
    <property type="entry name" value="PROTEIN CBG26694"/>
    <property type="match status" value="1"/>
</dbReference>
<dbReference type="Gene3D" id="3.30.420.10">
    <property type="entry name" value="Ribonuclease H-like superfamily/Ribonuclease H"/>
    <property type="match status" value="1"/>
</dbReference>
<dbReference type="GO" id="GO:0015074">
    <property type="term" value="P:DNA integration"/>
    <property type="evidence" value="ECO:0007669"/>
    <property type="project" value="InterPro"/>
</dbReference>
<dbReference type="InterPro" id="IPR050951">
    <property type="entry name" value="Retrovirus_Pol_polyprotein"/>
</dbReference>
<protein>
    <recommendedName>
        <fullName evidence="1">Integrase catalytic domain-containing protein</fullName>
    </recommendedName>
</protein>
<dbReference type="AlphaFoldDB" id="A0AA88HL04"/>
<dbReference type="Proteomes" id="UP001187531">
    <property type="component" value="Unassembled WGS sequence"/>
</dbReference>
<reference evidence="2" key="1">
    <citation type="submission" date="2023-07" db="EMBL/GenBank/DDBJ databases">
        <title>Chromosome-level genome assembly of Artemia franciscana.</title>
        <authorList>
            <person name="Jo E."/>
        </authorList>
    </citation>
    <scope>NUCLEOTIDE SEQUENCE</scope>
    <source>
        <tissue evidence="2">Whole body</tissue>
    </source>
</reference>
<dbReference type="GO" id="GO:0003676">
    <property type="term" value="F:nucleic acid binding"/>
    <property type="evidence" value="ECO:0007669"/>
    <property type="project" value="InterPro"/>
</dbReference>
<evidence type="ECO:0000313" key="2">
    <source>
        <dbReference type="EMBL" id="KAK2707387.1"/>
    </source>
</evidence>
<evidence type="ECO:0000259" key="1">
    <source>
        <dbReference type="PROSITE" id="PS50994"/>
    </source>
</evidence>
<dbReference type="InterPro" id="IPR012337">
    <property type="entry name" value="RNaseH-like_sf"/>
</dbReference>
<keyword evidence="3" id="KW-1185">Reference proteome</keyword>
<dbReference type="PANTHER" id="PTHR37984:SF15">
    <property type="entry name" value="INTEGRASE CATALYTIC DOMAIN-CONTAINING PROTEIN"/>
    <property type="match status" value="1"/>
</dbReference>
<dbReference type="EMBL" id="JAVRJZ010000019">
    <property type="protein sequence ID" value="KAK2707387.1"/>
    <property type="molecule type" value="Genomic_DNA"/>
</dbReference>
<dbReference type="PROSITE" id="PS50994">
    <property type="entry name" value="INTEGRASE"/>
    <property type="match status" value="1"/>
</dbReference>
<accession>A0AA88HL04</accession>
<dbReference type="InterPro" id="IPR001584">
    <property type="entry name" value="Integrase_cat-core"/>
</dbReference>
<name>A0AA88HL04_ARTSF</name>
<sequence>MSDFLPVLRRNLFSIVVHAGQAAIQSLTLTAVVSLISIAKFSNDIDILTYLNTFWCAAIKNQWDKSTWAVTLRGLLTGKAAEATLMLPLNQTSGYDEAKAKEKSPLISLPIVEEPFYHVARDIVGLLTTSRNGDRLLLVFSDYATRYPEALPLRTTNARKIAEILKQFFCQVGVPFEILTDQGSKFQGRPQDILKEQWEAAPTALRQNRPTVELLQVRPRIEKLMKEAQQNGRQAASQQKKLYGRRKKPCELKRVIYEIEKPEAMKKYKVLPINLLRRFKRRLPENLMTAVDRNLNAFERVNGGDSGVCSGLCESETHLGEKGEEELLSLLQDF</sequence>
<dbReference type="InterPro" id="IPR036397">
    <property type="entry name" value="RNaseH_sf"/>
</dbReference>
<evidence type="ECO:0000313" key="3">
    <source>
        <dbReference type="Proteomes" id="UP001187531"/>
    </source>
</evidence>
<proteinExistence type="predicted"/>
<organism evidence="2 3">
    <name type="scientific">Artemia franciscana</name>
    <name type="common">Brine shrimp</name>
    <name type="synonym">Artemia sanfranciscana</name>
    <dbReference type="NCBI Taxonomy" id="6661"/>
    <lineage>
        <taxon>Eukaryota</taxon>
        <taxon>Metazoa</taxon>
        <taxon>Ecdysozoa</taxon>
        <taxon>Arthropoda</taxon>
        <taxon>Crustacea</taxon>
        <taxon>Branchiopoda</taxon>
        <taxon>Anostraca</taxon>
        <taxon>Artemiidae</taxon>
        <taxon>Artemia</taxon>
    </lineage>
</organism>
<feature type="domain" description="Integrase catalytic" evidence="1">
    <location>
        <begin position="111"/>
        <end position="280"/>
    </location>
</feature>
<dbReference type="SUPFAM" id="SSF53098">
    <property type="entry name" value="Ribonuclease H-like"/>
    <property type="match status" value="1"/>
</dbReference>
<gene>
    <name evidence="2" type="ORF">QYM36_015172</name>
</gene>
<comment type="caution">
    <text evidence="2">The sequence shown here is derived from an EMBL/GenBank/DDBJ whole genome shotgun (WGS) entry which is preliminary data.</text>
</comment>